<keyword evidence="4" id="KW-1003">Cell membrane</keyword>
<proteinExistence type="inferred from homology"/>
<feature type="transmembrane region" description="Helical" evidence="9">
    <location>
        <begin position="46"/>
        <end position="79"/>
    </location>
</feature>
<dbReference type="EMBL" id="JAUTWS010000018">
    <property type="protein sequence ID" value="MDO9710477.1"/>
    <property type="molecule type" value="Genomic_DNA"/>
</dbReference>
<keyword evidence="6 9" id="KW-1133">Transmembrane helix</keyword>
<feature type="transmembrane region" description="Helical" evidence="9">
    <location>
        <begin position="250"/>
        <end position="269"/>
    </location>
</feature>
<evidence type="ECO:0000256" key="5">
    <source>
        <dbReference type="ARBA" id="ARBA00022692"/>
    </source>
</evidence>
<organism evidence="10 11">
    <name type="scientific">Paracraurococcus lichenis</name>
    <dbReference type="NCBI Taxonomy" id="3064888"/>
    <lineage>
        <taxon>Bacteria</taxon>
        <taxon>Pseudomonadati</taxon>
        <taxon>Pseudomonadota</taxon>
        <taxon>Alphaproteobacteria</taxon>
        <taxon>Acetobacterales</taxon>
        <taxon>Roseomonadaceae</taxon>
        <taxon>Paracraurococcus</taxon>
    </lineage>
</organism>
<evidence type="ECO:0000256" key="8">
    <source>
        <dbReference type="SAM" id="MobiDB-lite"/>
    </source>
</evidence>
<dbReference type="PANTHER" id="PTHR21716">
    <property type="entry name" value="TRANSMEMBRANE PROTEIN"/>
    <property type="match status" value="1"/>
</dbReference>
<reference evidence="10 11" key="1">
    <citation type="submission" date="2023-08" db="EMBL/GenBank/DDBJ databases">
        <title>The draft genome sequence of Paracraurococcus sp. LOR1-02.</title>
        <authorList>
            <person name="Kingkaew E."/>
            <person name="Tanasupawat S."/>
        </authorList>
    </citation>
    <scope>NUCLEOTIDE SEQUENCE [LARGE SCALE GENOMIC DNA]</scope>
    <source>
        <strain evidence="10 11">LOR1-02</strain>
    </source>
</reference>
<feature type="transmembrane region" description="Helical" evidence="9">
    <location>
        <begin position="342"/>
        <end position="375"/>
    </location>
</feature>
<dbReference type="InterPro" id="IPR002549">
    <property type="entry name" value="AI-2E-like"/>
</dbReference>
<dbReference type="PANTHER" id="PTHR21716:SF53">
    <property type="entry name" value="PERMEASE PERM-RELATED"/>
    <property type="match status" value="1"/>
</dbReference>
<dbReference type="Pfam" id="PF01594">
    <property type="entry name" value="AI-2E_transport"/>
    <property type="match status" value="1"/>
</dbReference>
<feature type="region of interest" description="Disordered" evidence="8">
    <location>
        <begin position="1"/>
        <end position="39"/>
    </location>
</feature>
<evidence type="ECO:0000313" key="11">
    <source>
        <dbReference type="Proteomes" id="UP001243009"/>
    </source>
</evidence>
<feature type="compositionally biased region" description="Pro residues" evidence="8">
    <location>
        <begin position="16"/>
        <end position="37"/>
    </location>
</feature>
<keyword evidence="7 9" id="KW-0472">Membrane</keyword>
<dbReference type="RefSeq" id="WP_305105339.1">
    <property type="nucleotide sequence ID" value="NZ_JAUTWS010000018.1"/>
</dbReference>
<keyword evidence="5 9" id="KW-0812">Transmembrane</keyword>
<comment type="caution">
    <text evidence="10">The sequence shown here is derived from an EMBL/GenBank/DDBJ whole genome shotgun (WGS) entry which is preliminary data.</text>
</comment>
<comment type="similarity">
    <text evidence="2">Belongs to the autoinducer-2 exporter (AI-2E) (TC 2.A.86) family.</text>
</comment>
<accession>A0ABT9E2U1</accession>
<name>A0ABT9E2U1_9PROT</name>
<evidence type="ECO:0000256" key="3">
    <source>
        <dbReference type="ARBA" id="ARBA00022448"/>
    </source>
</evidence>
<evidence type="ECO:0000256" key="7">
    <source>
        <dbReference type="ARBA" id="ARBA00023136"/>
    </source>
</evidence>
<evidence type="ECO:0000256" key="9">
    <source>
        <dbReference type="SAM" id="Phobius"/>
    </source>
</evidence>
<protein>
    <submittedName>
        <fullName evidence="10">AI-2E family transporter</fullName>
    </submittedName>
</protein>
<keyword evidence="11" id="KW-1185">Reference proteome</keyword>
<gene>
    <name evidence="10" type="ORF">Q7A36_19140</name>
</gene>
<evidence type="ECO:0000256" key="1">
    <source>
        <dbReference type="ARBA" id="ARBA00004651"/>
    </source>
</evidence>
<feature type="transmembrane region" description="Helical" evidence="9">
    <location>
        <begin position="310"/>
        <end position="330"/>
    </location>
</feature>
<sequence length="396" mass="42246">MNLLPPERAPSRLPSAEPPPAATRPRAEPAPAPPPGPRVATRGQRIALFAGVGAALLLGLWMFSAILTPFVLAAVIAYFLDPIATRLTRIGVPRTLAALLLVLGMVAVALLGLLLLYPLLIAQVTVLLQRLPSYVLGVGQAVREALIALSERLGPEMFDQRLQDLAVGQAGAIISFLGTSLARLIGGGVALFNVFTLVTVTPVVAFYLLRDWPRMLARINAWLPRRSAATLRQLAKDTDRVLSAWLRGQLLCCALLAVYYAAALSAVGLELGLSVGLMAGLLSFIPYIGSITGLITALALALAQFGTWDGVLVVLAIFLAGQVIEGYIIYPRLLGDRVELHAVWVIFALFAGGVAFGFLGVLLAVPIAAVVGVIARYWLRRYLESPLYLDPPRTGL</sequence>
<evidence type="ECO:0000256" key="6">
    <source>
        <dbReference type="ARBA" id="ARBA00022989"/>
    </source>
</evidence>
<feature type="transmembrane region" description="Helical" evidence="9">
    <location>
        <begin position="99"/>
        <end position="120"/>
    </location>
</feature>
<keyword evidence="3" id="KW-0813">Transport</keyword>
<evidence type="ECO:0000256" key="2">
    <source>
        <dbReference type="ARBA" id="ARBA00009773"/>
    </source>
</evidence>
<feature type="transmembrane region" description="Helical" evidence="9">
    <location>
        <begin position="191"/>
        <end position="209"/>
    </location>
</feature>
<feature type="transmembrane region" description="Helical" evidence="9">
    <location>
        <begin position="281"/>
        <end position="303"/>
    </location>
</feature>
<evidence type="ECO:0000313" key="10">
    <source>
        <dbReference type="EMBL" id="MDO9710477.1"/>
    </source>
</evidence>
<dbReference type="Proteomes" id="UP001243009">
    <property type="component" value="Unassembled WGS sequence"/>
</dbReference>
<evidence type="ECO:0000256" key="4">
    <source>
        <dbReference type="ARBA" id="ARBA00022475"/>
    </source>
</evidence>
<comment type="subcellular location">
    <subcellularLocation>
        <location evidence="1">Cell membrane</location>
        <topology evidence="1">Multi-pass membrane protein</topology>
    </subcellularLocation>
</comment>